<evidence type="ECO:0000313" key="3">
    <source>
        <dbReference type="Proteomes" id="UP000290572"/>
    </source>
</evidence>
<dbReference type="AlphaFoldDB" id="A0A498N8D2"/>
<protein>
    <submittedName>
        <fullName evidence="2">Uncharacterized protein</fullName>
    </submittedName>
</protein>
<reference evidence="2 3" key="1">
    <citation type="submission" date="2018-03" db="EMBL/GenBank/DDBJ databases">
        <title>Draft genome sequence of Rohu Carp (Labeo rohita).</title>
        <authorList>
            <person name="Das P."/>
            <person name="Kushwaha B."/>
            <person name="Joshi C.G."/>
            <person name="Kumar D."/>
            <person name="Nagpure N.S."/>
            <person name="Sahoo L."/>
            <person name="Das S.P."/>
            <person name="Bit A."/>
            <person name="Patnaik S."/>
            <person name="Meher P.K."/>
            <person name="Jayasankar P."/>
            <person name="Koringa P.G."/>
            <person name="Patel N.V."/>
            <person name="Hinsu A.T."/>
            <person name="Kumar R."/>
            <person name="Pandey M."/>
            <person name="Agarwal S."/>
            <person name="Srivastava S."/>
            <person name="Singh M."/>
            <person name="Iquebal M.A."/>
            <person name="Jaiswal S."/>
            <person name="Angadi U.B."/>
            <person name="Kumar N."/>
            <person name="Raza M."/>
            <person name="Shah T.M."/>
            <person name="Rai A."/>
            <person name="Jena J.K."/>
        </authorList>
    </citation>
    <scope>NUCLEOTIDE SEQUENCE [LARGE SCALE GENOMIC DNA]</scope>
    <source>
        <strain evidence="2">DASCIFA01</strain>
        <tissue evidence="2">Testis</tissue>
    </source>
</reference>
<feature type="region of interest" description="Disordered" evidence="1">
    <location>
        <begin position="47"/>
        <end position="67"/>
    </location>
</feature>
<sequence>MDANGGNRGRARGVRHFGDQSSSGIPLADFYSVRPYPKEAGHVSYNCDRTTSRVGSGRQGEVTPQGN</sequence>
<feature type="region of interest" description="Disordered" evidence="1">
    <location>
        <begin position="1"/>
        <end position="26"/>
    </location>
</feature>
<evidence type="ECO:0000256" key="1">
    <source>
        <dbReference type="SAM" id="MobiDB-lite"/>
    </source>
</evidence>
<dbReference type="EMBL" id="QBIY01012503">
    <property type="protein sequence ID" value="RXN24877.1"/>
    <property type="molecule type" value="Genomic_DNA"/>
</dbReference>
<comment type="caution">
    <text evidence="2">The sequence shown here is derived from an EMBL/GenBank/DDBJ whole genome shotgun (WGS) entry which is preliminary data.</text>
</comment>
<proteinExistence type="predicted"/>
<accession>A0A498N8D2</accession>
<gene>
    <name evidence="2" type="ORF">ROHU_021830</name>
</gene>
<dbReference type="Proteomes" id="UP000290572">
    <property type="component" value="Unassembled WGS sequence"/>
</dbReference>
<keyword evidence="3" id="KW-1185">Reference proteome</keyword>
<name>A0A498N8D2_LABRO</name>
<evidence type="ECO:0000313" key="2">
    <source>
        <dbReference type="EMBL" id="RXN24877.1"/>
    </source>
</evidence>
<organism evidence="2 3">
    <name type="scientific">Labeo rohita</name>
    <name type="common">Indian major carp</name>
    <name type="synonym">Cyprinus rohita</name>
    <dbReference type="NCBI Taxonomy" id="84645"/>
    <lineage>
        <taxon>Eukaryota</taxon>
        <taxon>Metazoa</taxon>
        <taxon>Chordata</taxon>
        <taxon>Craniata</taxon>
        <taxon>Vertebrata</taxon>
        <taxon>Euteleostomi</taxon>
        <taxon>Actinopterygii</taxon>
        <taxon>Neopterygii</taxon>
        <taxon>Teleostei</taxon>
        <taxon>Ostariophysi</taxon>
        <taxon>Cypriniformes</taxon>
        <taxon>Cyprinidae</taxon>
        <taxon>Labeoninae</taxon>
        <taxon>Labeonini</taxon>
        <taxon>Labeo</taxon>
    </lineage>
</organism>